<name>X8AIH9_MYCXE</name>
<proteinExistence type="predicted"/>
<feature type="region of interest" description="Disordered" evidence="1">
    <location>
        <begin position="1"/>
        <end position="30"/>
    </location>
</feature>
<evidence type="ECO:0000313" key="2">
    <source>
        <dbReference type="EMBL" id="EUA30670.1"/>
    </source>
</evidence>
<sequence>MQALYERPHLAVTSAPPSPSYERPSGTRRKDDALVTTMANATMDWLLQAALAPMPTTS</sequence>
<dbReference type="AlphaFoldDB" id="X8AIH9"/>
<gene>
    <name evidence="2" type="ORF">I553_4927</name>
</gene>
<evidence type="ECO:0000256" key="1">
    <source>
        <dbReference type="SAM" id="MobiDB-lite"/>
    </source>
</evidence>
<reference evidence="2" key="1">
    <citation type="submission" date="2014-01" db="EMBL/GenBank/DDBJ databases">
        <authorList>
            <person name="Brown-Elliot B."/>
            <person name="Wallace R."/>
            <person name="Lenaerts A."/>
            <person name="Ordway D."/>
            <person name="DeGroote M.A."/>
            <person name="Parker T."/>
            <person name="Sizemore C."/>
            <person name="Tallon L.J."/>
            <person name="Sadzewicz L.K."/>
            <person name="Sengamalay N."/>
            <person name="Fraser C.M."/>
            <person name="Hine E."/>
            <person name="Shefchek K.A."/>
            <person name="Das S.P."/>
            <person name="Tettelin H."/>
        </authorList>
    </citation>
    <scope>NUCLEOTIDE SEQUENCE [LARGE SCALE GENOMIC DNA]</scope>
    <source>
        <strain evidence="2">4042</strain>
    </source>
</reference>
<protein>
    <submittedName>
        <fullName evidence="2">Uncharacterized protein</fullName>
    </submittedName>
</protein>
<dbReference type="EMBL" id="JAOB01000060">
    <property type="protein sequence ID" value="EUA30670.1"/>
    <property type="molecule type" value="Genomic_DNA"/>
</dbReference>
<comment type="caution">
    <text evidence="2">The sequence shown here is derived from an EMBL/GenBank/DDBJ whole genome shotgun (WGS) entry which is preliminary data.</text>
</comment>
<organism evidence="2">
    <name type="scientific">Mycobacterium xenopi 4042</name>
    <dbReference type="NCBI Taxonomy" id="1299334"/>
    <lineage>
        <taxon>Bacteria</taxon>
        <taxon>Bacillati</taxon>
        <taxon>Actinomycetota</taxon>
        <taxon>Actinomycetes</taxon>
        <taxon>Mycobacteriales</taxon>
        <taxon>Mycobacteriaceae</taxon>
        <taxon>Mycobacterium</taxon>
    </lineage>
</organism>
<accession>X8AIH9</accession>